<feature type="domain" description="ABC-type glycine betaine transport system substrate-binding" evidence="2">
    <location>
        <begin position="47"/>
        <end position="308"/>
    </location>
</feature>
<sequence>MRRFIQRTVLLTLLMTIIAACGDNAASTSVPSGNSTPAPSGSENQVIRIASKNFTEQFIVGEMYALILEQAGYKVERKIGLGATDVAQAAMEKGEIDIYPEYTGTGLLTVLKLPTQTDPKAVYETVKKGYAEQFKIAWLDPAPMNNTQALAMTKEGAQKFGIITISDMAAKASELRMIGPPEFQEREDGLPGIQAKYGNFELKEYVPVDPGLKYKGLVEGNADVVVAFGTDGEIANYGLVVLKDDRAMFPPYQIAPLVRQSVLDANPKVAELLNALAPKLDDATMQKLNFEVSGNNRKYEDVAKEFLTAQGLLK</sequence>
<feature type="signal peptide" evidence="1">
    <location>
        <begin position="1"/>
        <end position="25"/>
    </location>
</feature>
<evidence type="ECO:0000259" key="2">
    <source>
        <dbReference type="Pfam" id="PF04069"/>
    </source>
</evidence>
<evidence type="ECO:0000313" key="3">
    <source>
        <dbReference type="EMBL" id="KPL86053.1"/>
    </source>
</evidence>
<evidence type="ECO:0000256" key="1">
    <source>
        <dbReference type="SAM" id="SignalP"/>
    </source>
</evidence>
<dbReference type="AlphaFoldDB" id="A0A0P6Y854"/>
<dbReference type="OrthoDB" id="9801163at2"/>
<organism evidence="3 4">
    <name type="scientific">Herpetosiphon geysericola</name>
    <dbReference type="NCBI Taxonomy" id="70996"/>
    <lineage>
        <taxon>Bacteria</taxon>
        <taxon>Bacillati</taxon>
        <taxon>Chloroflexota</taxon>
        <taxon>Chloroflexia</taxon>
        <taxon>Herpetosiphonales</taxon>
        <taxon>Herpetosiphonaceae</taxon>
        <taxon>Herpetosiphon</taxon>
    </lineage>
</organism>
<dbReference type="Gene3D" id="3.40.190.120">
    <property type="entry name" value="Osmoprotection protein (prox), domain 2"/>
    <property type="match status" value="1"/>
</dbReference>
<dbReference type="Pfam" id="PF04069">
    <property type="entry name" value="OpuAC"/>
    <property type="match status" value="1"/>
</dbReference>
<dbReference type="CDD" id="cd13614">
    <property type="entry name" value="PBP2_QAT_like"/>
    <property type="match status" value="1"/>
</dbReference>
<dbReference type="Proteomes" id="UP000050277">
    <property type="component" value="Unassembled WGS sequence"/>
</dbReference>
<dbReference type="EMBL" id="LGKP01000022">
    <property type="protein sequence ID" value="KPL86053.1"/>
    <property type="molecule type" value="Genomic_DNA"/>
</dbReference>
<protein>
    <submittedName>
        <fullName evidence="3">Quaternary ammonium transporter</fullName>
    </submittedName>
</protein>
<evidence type="ECO:0000313" key="4">
    <source>
        <dbReference type="Proteomes" id="UP000050277"/>
    </source>
</evidence>
<proteinExistence type="predicted"/>
<reference evidence="3 4" key="1">
    <citation type="submission" date="2015-07" db="EMBL/GenBank/DDBJ databases">
        <title>Whole genome sequence of Herpetosiphon geysericola DSM 7119.</title>
        <authorList>
            <person name="Hemp J."/>
            <person name="Ward L.M."/>
            <person name="Pace L.A."/>
            <person name="Fischer W.W."/>
        </authorList>
    </citation>
    <scope>NUCLEOTIDE SEQUENCE [LARGE SCALE GENOMIC DNA]</scope>
    <source>
        <strain evidence="3 4">DSM 7119</strain>
    </source>
</reference>
<dbReference type="GO" id="GO:0043190">
    <property type="term" value="C:ATP-binding cassette (ABC) transporter complex"/>
    <property type="evidence" value="ECO:0007669"/>
    <property type="project" value="InterPro"/>
</dbReference>
<feature type="chain" id="PRO_5006133411" evidence="1">
    <location>
        <begin position="26"/>
        <end position="314"/>
    </location>
</feature>
<keyword evidence="4" id="KW-1185">Reference proteome</keyword>
<gene>
    <name evidence="3" type="ORF">SE18_14310</name>
</gene>
<accession>A0A0P6Y854</accession>
<dbReference type="InterPro" id="IPR007210">
    <property type="entry name" value="ABC_Gly_betaine_transp_sub-bd"/>
</dbReference>
<dbReference type="STRING" id="70996.SE18_14310"/>
<dbReference type="GO" id="GO:0022857">
    <property type="term" value="F:transmembrane transporter activity"/>
    <property type="evidence" value="ECO:0007669"/>
    <property type="project" value="InterPro"/>
</dbReference>
<name>A0A0P6Y854_9CHLR</name>
<dbReference type="SUPFAM" id="SSF53850">
    <property type="entry name" value="Periplasmic binding protein-like II"/>
    <property type="match status" value="1"/>
</dbReference>
<comment type="caution">
    <text evidence="3">The sequence shown here is derived from an EMBL/GenBank/DDBJ whole genome shotgun (WGS) entry which is preliminary data.</text>
</comment>
<dbReference type="Gene3D" id="3.40.190.10">
    <property type="entry name" value="Periplasmic binding protein-like II"/>
    <property type="match status" value="1"/>
</dbReference>
<dbReference type="RefSeq" id="WP_054535141.1">
    <property type="nucleotide sequence ID" value="NZ_LGKP01000022.1"/>
</dbReference>
<keyword evidence="1" id="KW-0732">Signal</keyword>
<dbReference type="PROSITE" id="PS51257">
    <property type="entry name" value="PROKAR_LIPOPROTEIN"/>
    <property type="match status" value="1"/>
</dbReference>